<evidence type="ECO:0000313" key="3">
    <source>
        <dbReference type="Proteomes" id="UP000751190"/>
    </source>
</evidence>
<evidence type="ECO:0000313" key="2">
    <source>
        <dbReference type="EMBL" id="KAG8464347.1"/>
    </source>
</evidence>
<protein>
    <submittedName>
        <fullName evidence="2">Uncharacterized protein</fullName>
    </submittedName>
</protein>
<reference evidence="2" key="1">
    <citation type="submission" date="2021-05" db="EMBL/GenBank/DDBJ databases">
        <title>The genome of the haptophyte Pavlova lutheri (Diacronema luteri, Pavlovales) - a model for lipid biosynthesis in eukaryotic algae.</title>
        <authorList>
            <person name="Hulatt C.J."/>
            <person name="Posewitz M.C."/>
        </authorList>
    </citation>
    <scope>NUCLEOTIDE SEQUENCE</scope>
    <source>
        <strain evidence="2">NIVA-4/92</strain>
    </source>
</reference>
<comment type="caution">
    <text evidence="2">The sequence shown here is derived from an EMBL/GenBank/DDBJ whole genome shotgun (WGS) entry which is preliminary data.</text>
</comment>
<feature type="region of interest" description="Disordered" evidence="1">
    <location>
        <begin position="138"/>
        <end position="164"/>
    </location>
</feature>
<dbReference type="Proteomes" id="UP000751190">
    <property type="component" value="Unassembled WGS sequence"/>
</dbReference>
<gene>
    <name evidence="2" type="ORF">KFE25_003410</name>
</gene>
<dbReference type="EMBL" id="JAGTXO010000013">
    <property type="protein sequence ID" value="KAG8464347.1"/>
    <property type="molecule type" value="Genomic_DNA"/>
</dbReference>
<dbReference type="OrthoDB" id="187941at2759"/>
<accession>A0A8J6C7B6</accession>
<dbReference type="Pfam" id="PF11360">
    <property type="entry name" value="DUF3110"/>
    <property type="match status" value="1"/>
</dbReference>
<keyword evidence="3" id="KW-1185">Reference proteome</keyword>
<name>A0A8J6C7B6_DIALT</name>
<dbReference type="InterPro" id="IPR021503">
    <property type="entry name" value="DUF3110"/>
</dbReference>
<dbReference type="AlphaFoldDB" id="A0A8J6C7B6"/>
<proteinExistence type="predicted"/>
<evidence type="ECO:0000256" key="1">
    <source>
        <dbReference type="SAM" id="MobiDB-lite"/>
    </source>
</evidence>
<organism evidence="2 3">
    <name type="scientific">Diacronema lutheri</name>
    <name type="common">Unicellular marine alga</name>
    <name type="synonym">Monochrysis lutheri</name>
    <dbReference type="NCBI Taxonomy" id="2081491"/>
    <lineage>
        <taxon>Eukaryota</taxon>
        <taxon>Haptista</taxon>
        <taxon>Haptophyta</taxon>
        <taxon>Pavlovophyceae</taxon>
        <taxon>Pavlovales</taxon>
        <taxon>Pavlovaceae</taxon>
        <taxon>Diacronema</taxon>
    </lineage>
</organism>
<sequence>MARIDDAGGSEEGAVDMDALSKRISRLHGGSIMDQLDFYEQGDRMTLARVYVLIFNAGSSNEGLYSLQLETAERVDVVLAWELEADAKQYGQLLLEQNMPQPVPQGIGLDEISSFCTESGLSLGVVRGGTFVEPPSRTVEKFDWRPGGTSGEPPQREADGSLSEDQLDELRLRLERASRLSQAEPDDCH</sequence>
<dbReference type="OMA" id="NKILMFE"/>